<feature type="DNA-binding region" description="H-T-H motif" evidence="4">
    <location>
        <begin position="36"/>
        <end position="55"/>
    </location>
</feature>
<dbReference type="SUPFAM" id="SSF46689">
    <property type="entry name" value="Homeodomain-like"/>
    <property type="match status" value="1"/>
</dbReference>
<keyword evidence="3" id="KW-0804">Transcription</keyword>
<dbReference type="PANTHER" id="PTHR30055">
    <property type="entry name" value="HTH-TYPE TRANSCRIPTIONAL REGULATOR RUTR"/>
    <property type="match status" value="1"/>
</dbReference>
<evidence type="ECO:0000313" key="7">
    <source>
        <dbReference type="Proteomes" id="UP000530424"/>
    </source>
</evidence>
<evidence type="ECO:0000256" key="3">
    <source>
        <dbReference type="ARBA" id="ARBA00023163"/>
    </source>
</evidence>
<dbReference type="InterPro" id="IPR050109">
    <property type="entry name" value="HTH-type_TetR-like_transc_reg"/>
</dbReference>
<keyword evidence="2 4" id="KW-0238">DNA-binding</keyword>
<reference evidence="6 7" key="1">
    <citation type="submission" date="2020-07" db="EMBL/GenBank/DDBJ databases">
        <title>Sequencing the genomes of 1000 actinobacteria strains.</title>
        <authorList>
            <person name="Klenk H.-P."/>
        </authorList>
    </citation>
    <scope>NUCLEOTIDE SEQUENCE [LARGE SCALE GENOMIC DNA]</scope>
    <source>
        <strain evidence="6 7">DSM 103833</strain>
    </source>
</reference>
<dbReference type="InterPro" id="IPR001647">
    <property type="entry name" value="HTH_TetR"/>
</dbReference>
<sequence length="198" mass="21838">MTVKQVGRPSKVQERSAEILRATVAVVAREGLAGVTFAKVAEEAGLRRTLVLHYFGSREELISAFIDHAMGDVGTEILHRGSGEHSLRERVGMMLAPGAYQSRDDLVVWKELVTLSARDPEVAARMRELWDSRWLPDLEAQLAEEHPGAPAPAVAASAYALACLFEGHWGFSLQGVADDDRTRHVQRAALMILDRLEE</sequence>
<dbReference type="Gene3D" id="1.10.357.10">
    <property type="entry name" value="Tetracycline Repressor, domain 2"/>
    <property type="match status" value="1"/>
</dbReference>
<comment type="caution">
    <text evidence="6">The sequence shown here is derived from an EMBL/GenBank/DDBJ whole genome shotgun (WGS) entry which is preliminary data.</text>
</comment>
<evidence type="ECO:0000313" key="6">
    <source>
        <dbReference type="EMBL" id="NYJ01757.1"/>
    </source>
</evidence>
<protein>
    <submittedName>
        <fullName evidence="6">TetR/AcrR family transcriptional repressor of bet genes</fullName>
    </submittedName>
</protein>
<proteinExistence type="predicted"/>
<gene>
    <name evidence="6" type="ORF">HNR19_002455</name>
</gene>
<dbReference type="PRINTS" id="PR00455">
    <property type="entry name" value="HTHTETR"/>
</dbReference>
<dbReference type="GO" id="GO:0000976">
    <property type="term" value="F:transcription cis-regulatory region binding"/>
    <property type="evidence" value="ECO:0007669"/>
    <property type="project" value="TreeGrafter"/>
</dbReference>
<evidence type="ECO:0000256" key="2">
    <source>
        <dbReference type="ARBA" id="ARBA00023125"/>
    </source>
</evidence>
<accession>A0A853C3I0</accession>
<keyword evidence="1" id="KW-0805">Transcription regulation</keyword>
<dbReference type="Pfam" id="PF00440">
    <property type="entry name" value="TetR_N"/>
    <property type="match status" value="1"/>
</dbReference>
<evidence type="ECO:0000256" key="1">
    <source>
        <dbReference type="ARBA" id="ARBA00023015"/>
    </source>
</evidence>
<dbReference type="RefSeq" id="WP_179668202.1">
    <property type="nucleotide sequence ID" value="NZ_JACCFP010000001.1"/>
</dbReference>
<dbReference type="Proteomes" id="UP000530424">
    <property type="component" value="Unassembled WGS sequence"/>
</dbReference>
<name>A0A853C3I0_9ACTN</name>
<dbReference type="PROSITE" id="PS50977">
    <property type="entry name" value="HTH_TETR_2"/>
    <property type="match status" value="1"/>
</dbReference>
<dbReference type="GO" id="GO:0003700">
    <property type="term" value="F:DNA-binding transcription factor activity"/>
    <property type="evidence" value="ECO:0007669"/>
    <property type="project" value="TreeGrafter"/>
</dbReference>
<organism evidence="6 7">
    <name type="scientific">Nocardioides thalensis</name>
    <dbReference type="NCBI Taxonomy" id="1914755"/>
    <lineage>
        <taxon>Bacteria</taxon>
        <taxon>Bacillati</taxon>
        <taxon>Actinomycetota</taxon>
        <taxon>Actinomycetes</taxon>
        <taxon>Propionibacteriales</taxon>
        <taxon>Nocardioidaceae</taxon>
        <taxon>Nocardioides</taxon>
    </lineage>
</organism>
<keyword evidence="7" id="KW-1185">Reference proteome</keyword>
<feature type="domain" description="HTH tetR-type" evidence="5">
    <location>
        <begin position="13"/>
        <end position="73"/>
    </location>
</feature>
<dbReference type="EMBL" id="JACCFP010000001">
    <property type="protein sequence ID" value="NYJ01757.1"/>
    <property type="molecule type" value="Genomic_DNA"/>
</dbReference>
<dbReference type="AlphaFoldDB" id="A0A853C3I0"/>
<evidence type="ECO:0000256" key="4">
    <source>
        <dbReference type="PROSITE-ProRule" id="PRU00335"/>
    </source>
</evidence>
<dbReference type="PANTHER" id="PTHR30055:SF234">
    <property type="entry name" value="HTH-TYPE TRANSCRIPTIONAL REGULATOR BETI"/>
    <property type="match status" value="1"/>
</dbReference>
<evidence type="ECO:0000259" key="5">
    <source>
        <dbReference type="PROSITE" id="PS50977"/>
    </source>
</evidence>
<dbReference type="InterPro" id="IPR009057">
    <property type="entry name" value="Homeodomain-like_sf"/>
</dbReference>